<name>A0ABD2XDL8_9HYME</name>
<accession>A0ABD2XDL8</accession>
<comment type="caution">
    <text evidence="6">The sequence shown here is derived from an EMBL/GenBank/DDBJ whole genome shotgun (WGS) entry which is preliminary data.</text>
</comment>
<feature type="transmembrane region" description="Helical" evidence="5">
    <location>
        <begin position="41"/>
        <end position="61"/>
    </location>
</feature>
<keyword evidence="2 5" id="KW-0812">Transmembrane</keyword>
<dbReference type="EMBL" id="JBJJXI010000032">
    <property type="protein sequence ID" value="KAL3403203.1"/>
    <property type="molecule type" value="Genomic_DNA"/>
</dbReference>
<keyword evidence="3 5" id="KW-1133">Transmembrane helix</keyword>
<evidence type="ECO:0000313" key="6">
    <source>
        <dbReference type="EMBL" id="KAL3403203.1"/>
    </source>
</evidence>
<evidence type="ECO:0000256" key="3">
    <source>
        <dbReference type="ARBA" id="ARBA00022989"/>
    </source>
</evidence>
<evidence type="ECO:0000256" key="4">
    <source>
        <dbReference type="ARBA" id="ARBA00023136"/>
    </source>
</evidence>
<evidence type="ECO:0000313" key="7">
    <source>
        <dbReference type="Proteomes" id="UP001627154"/>
    </source>
</evidence>
<comment type="subcellular location">
    <subcellularLocation>
        <location evidence="1">Membrane</location>
        <topology evidence="1">Multi-pass membrane protein</topology>
    </subcellularLocation>
</comment>
<dbReference type="InterPro" id="IPR019184">
    <property type="entry name" value="Uncharacterised_TM-17"/>
</dbReference>
<evidence type="ECO:0000256" key="5">
    <source>
        <dbReference type="SAM" id="Phobius"/>
    </source>
</evidence>
<keyword evidence="7" id="KW-1185">Reference proteome</keyword>
<sequence length="182" mass="21045">MWKSSVVSASDRIFPGLACHDRKKEFFDIQNRVQSSLPLQIVLFLNVYYFPVWVLFLIYYLDAKYYELSEFYKFVSVAVSLTVVCLECTRLYLGYLGNLGERIPELASFWLISTLLQLPLELFLVFDRNSTYLPNERIANSVALAFLAVEIVTGTIVLKISADHHAKRFYMAQLYGIEDTIK</sequence>
<organism evidence="6 7">
    <name type="scientific">Trichogramma kaykai</name>
    <dbReference type="NCBI Taxonomy" id="54128"/>
    <lineage>
        <taxon>Eukaryota</taxon>
        <taxon>Metazoa</taxon>
        <taxon>Ecdysozoa</taxon>
        <taxon>Arthropoda</taxon>
        <taxon>Hexapoda</taxon>
        <taxon>Insecta</taxon>
        <taxon>Pterygota</taxon>
        <taxon>Neoptera</taxon>
        <taxon>Endopterygota</taxon>
        <taxon>Hymenoptera</taxon>
        <taxon>Apocrita</taxon>
        <taxon>Proctotrupomorpha</taxon>
        <taxon>Chalcidoidea</taxon>
        <taxon>Trichogrammatidae</taxon>
        <taxon>Trichogramma</taxon>
    </lineage>
</organism>
<dbReference type="PANTHER" id="PTHR13531">
    <property type="entry name" value="GEO07735P1-RELATED-RELATED"/>
    <property type="match status" value="1"/>
</dbReference>
<gene>
    <name evidence="6" type="ORF">TKK_004313</name>
</gene>
<evidence type="ECO:0008006" key="8">
    <source>
        <dbReference type="Google" id="ProtNLM"/>
    </source>
</evidence>
<dbReference type="PANTHER" id="PTHR13531:SF6">
    <property type="entry name" value="TMEM (HUMAN TRANSMEMBRANE PROTEIN) HOMOLOG"/>
    <property type="match status" value="1"/>
</dbReference>
<feature type="transmembrane region" description="Helical" evidence="5">
    <location>
        <begin position="138"/>
        <end position="158"/>
    </location>
</feature>
<evidence type="ECO:0000256" key="2">
    <source>
        <dbReference type="ARBA" id="ARBA00022692"/>
    </source>
</evidence>
<reference evidence="6 7" key="1">
    <citation type="journal article" date="2024" name="bioRxiv">
        <title>A reference genome for Trichogramma kaykai: A tiny desert-dwelling parasitoid wasp with competing sex-ratio distorters.</title>
        <authorList>
            <person name="Culotta J."/>
            <person name="Lindsey A.R."/>
        </authorList>
    </citation>
    <scope>NUCLEOTIDE SEQUENCE [LARGE SCALE GENOMIC DNA]</scope>
    <source>
        <strain evidence="6 7">KSX58</strain>
    </source>
</reference>
<dbReference type="AlphaFoldDB" id="A0ABD2XDL8"/>
<proteinExistence type="predicted"/>
<evidence type="ECO:0000256" key="1">
    <source>
        <dbReference type="ARBA" id="ARBA00004141"/>
    </source>
</evidence>
<protein>
    <recommendedName>
        <fullName evidence="8">Transmembrane protein 17</fullName>
    </recommendedName>
</protein>
<dbReference type="Proteomes" id="UP001627154">
    <property type="component" value="Unassembled WGS sequence"/>
</dbReference>
<dbReference type="GO" id="GO:0016020">
    <property type="term" value="C:membrane"/>
    <property type="evidence" value="ECO:0007669"/>
    <property type="project" value="UniProtKB-SubCell"/>
</dbReference>
<feature type="transmembrane region" description="Helical" evidence="5">
    <location>
        <begin position="73"/>
        <end position="95"/>
    </location>
</feature>
<dbReference type="Pfam" id="PF09799">
    <property type="entry name" value="Transmemb_17"/>
    <property type="match status" value="1"/>
</dbReference>
<keyword evidence="4 5" id="KW-0472">Membrane</keyword>
<feature type="transmembrane region" description="Helical" evidence="5">
    <location>
        <begin position="107"/>
        <end position="126"/>
    </location>
</feature>